<gene>
    <name evidence="9" type="ORF">F1649_05455</name>
</gene>
<feature type="transmembrane region" description="Helical" evidence="7">
    <location>
        <begin position="244"/>
        <end position="268"/>
    </location>
</feature>
<organism evidence="9 10">
    <name type="scientific">Arcticibacter tournemirensis</name>
    <dbReference type="NCBI Taxonomy" id="699437"/>
    <lineage>
        <taxon>Bacteria</taxon>
        <taxon>Pseudomonadati</taxon>
        <taxon>Bacteroidota</taxon>
        <taxon>Sphingobacteriia</taxon>
        <taxon>Sphingobacteriales</taxon>
        <taxon>Sphingobacteriaceae</taxon>
        <taxon>Arcticibacter</taxon>
    </lineage>
</organism>
<dbReference type="PANTHER" id="PTHR48090:SF1">
    <property type="entry name" value="PROPHAGE BACTOPRENOL GLUCOSYL TRANSFERASE HOMOLOG"/>
    <property type="match status" value="1"/>
</dbReference>
<evidence type="ECO:0000313" key="9">
    <source>
        <dbReference type="EMBL" id="KAA8484622.1"/>
    </source>
</evidence>
<keyword evidence="3 9" id="KW-0808">Transferase</keyword>
<dbReference type="EMBL" id="VWNE01000007">
    <property type="protein sequence ID" value="KAA8484622.1"/>
    <property type="molecule type" value="Genomic_DNA"/>
</dbReference>
<dbReference type="AlphaFoldDB" id="A0A5M9HCH4"/>
<keyword evidence="5 7" id="KW-1133">Transmembrane helix</keyword>
<dbReference type="PANTHER" id="PTHR48090">
    <property type="entry name" value="UNDECAPRENYL-PHOSPHATE 4-DEOXY-4-FORMAMIDO-L-ARABINOSE TRANSFERASE-RELATED"/>
    <property type="match status" value="1"/>
</dbReference>
<dbReference type="Gene3D" id="3.90.550.10">
    <property type="entry name" value="Spore Coat Polysaccharide Biosynthesis Protein SpsA, Chain A"/>
    <property type="match status" value="1"/>
</dbReference>
<dbReference type="InterPro" id="IPR029044">
    <property type="entry name" value="Nucleotide-diphossugar_trans"/>
</dbReference>
<evidence type="ECO:0000256" key="7">
    <source>
        <dbReference type="SAM" id="Phobius"/>
    </source>
</evidence>
<dbReference type="OrthoDB" id="9807778at2"/>
<keyword evidence="2" id="KW-0328">Glycosyltransferase</keyword>
<dbReference type="Proteomes" id="UP000322918">
    <property type="component" value="Unassembled WGS sequence"/>
</dbReference>
<dbReference type="InterPro" id="IPR001173">
    <property type="entry name" value="Glyco_trans_2-like"/>
</dbReference>
<feature type="transmembrane region" description="Helical" evidence="7">
    <location>
        <begin position="280"/>
        <end position="301"/>
    </location>
</feature>
<sequence>MSKDQERGVKKPLLAIVLPCYNEEEIILQSANVLKEFLTDLKLSGSIHPDSFIVIVDDGSSDKTLDLLISQADEALKVVKLASNVGHQNALLAGMQVVTGHVDCAITMDVDLQDDLSAISKMIAAYNRGAHIVYGVRNDRETDTVYKSTTARVFYKLMGAMGVKLIEDHADFRLLSGFALSEFAKYKEVNLFIRGIIPMIGLKSEIVYYKRLSRIGGDTKYSLIKMLSLALDGVTSFSNRPVRLISFLGIFMFVTSVFLAIWIVLVVLRGDNIPGWASTALVMDMLGGIQLLALGIMGEYISKIYLETKGRPHYHIEAVIEKKDQE</sequence>
<feature type="domain" description="Glycosyltransferase 2-like" evidence="8">
    <location>
        <begin position="16"/>
        <end position="151"/>
    </location>
</feature>
<evidence type="ECO:0000256" key="6">
    <source>
        <dbReference type="ARBA" id="ARBA00023136"/>
    </source>
</evidence>
<dbReference type="SUPFAM" id="SSF53448">
    <property type="entry name" value="Nucleotide-diphospho-sugar transferases"/>
    <property type="match status" value="1"/>
</dbReference>
<dbReference type="GO" id="GO:0016757">
    <property type="term" value="F:glycosyltransferase activity"/>
    <property type="evidence" value="ECO:0007669"/>
    <property type="project" value="UniProtKB-KW"/>
</dbReference>
<name>A0A5M9HCH4_9SPHI</name>
<keyword evidence="10" id="KW-1185">Reference proteome</keyword>
<comment type="subcellular location">
    <subcellularLocation>
        <location evidence="1">Membrane</location>
        <topology evidence="1">Multi-pass membrane protein</topology>
    </subcellularLocation>
</comment>
<comment type="caution">
    <text evidence="9">The sequence shown here is derived from an EMBL/GenBank/DDBJ whole genome shotgun (WGS) entry which is preliminary data.</text>
</comment>
<dbReference type="RefSeq" id="WP_141816927.1">
    <property type="nucleotide sequence ID" value="NZ_VFPL01000002.1"/>
</dbReference>
<evidence type="ECO:0000256" key="4">
    <source>
        <dbReference type="ARBA" id="ARBA00022692"/>
    </source>
</evidence>
<reference evidence="9 10" key="1">
    <citation type="submission" date="2019-09" db="EMBL/GenBank/DDBJ databases">
        <title>Pararcticibacter amylolyticus gen. nov., sp. nov., isolated from a rottenly hemp rope, and reclassification of Pedobacter tournemirensis as Pararcticibacter tournemirensis comb. nov.</title>
        <authorList>
            <person name="Cai Y."/>
        </authorList>
    </citation>
    <scope>NUCLEOTIDE SEQUENCE [LARGE SCALE GENOMIC DNA]</scope>
    <source>
        <strain evidence="9 10">TF5-37.2-LB10</strain>
    </source>
</reference>
<proteinExistence type="predicted"/>
<evidence type="ECO:0000256" key="5">
    <source>
        <dbReference type="ARBA" id="ARBA00022989"/>
    </source>
</evidence>
<evidence type="ECO:0000313" key="10">
    <source>
        <dbReference type="Proteomes" id="UP000322918"/>
    </source>
</evidence>
<keyword evidence="6 7" id="KW-0472">Membrane</keyword>
<dbReference type="Pfam" id="PF00535">
    <property type="entry name" value="Glycos_transf_2"/>
    <property type="match status" value="1"/>
</dbReference>
<dbReference type="CDD" id="cd04187">
    <property type="entry name" value="DPM1_like_bac"/>
    <property type="match status" value="1"/>
</dbReference>
<evidence type="ECO:0000256" key="3">
    <source>
        <dbReference type="ARBA" id="ARBA00022679"/>
    </source>
</evidence>
<dbReference type="GO" id="GO:0005886">
    <property type="term" value="C:plasma membrane"/>
    <property type="evidence" value="ECO:0007669"/>
    <property type="project" value="TreeGrafter"/>
</dbReference>
<protein>
    <submittedName>
        <fullName evidence="9">Glycosyltransferase family 2 protein</fullName>
    </submittedName>
</protein>
<dbReference type="InterPro" id="IPR050256">
    <property type="entry name" value="Glycosyltransferase_2"/>
</dbReference>
<evidence type="ECO:0000256" key="1">
    <source>
        <dbReference type="ARBA" id="ARBA00004141"/>
    </source>
</evidence>
<evidence type="ECO:0000259" key="8">
    <source>
        <dbReference type="Pfam" id="PF00535"/>
    </source>
</evidence>
<evidence type="ECO:0000256" key="2">
    <source>
        <dbReference type="ARBA" id="ARBA00022676"/>
    </source>
</evidence>
<keyword evidence="4 7" id="KW-0812">Transmembrane</keyword>
<accession>A0A5M9HCH4</accession>